<dbReference type="NCBIfam" id="NF008805">
    <property type="entry name" value="PRK11824.1"/>
    <property type="match status" value="1"/>
</dbReference>
<dbReference type="GO" id="GO:0005829">
    <property type="term" value="C:cytosol"/>
    <property type="evidence" value="ECO:0007669"/>
    <property type="project" value="TreeGrafter"/>
</dbReference>
<comment type="function">
    <text evidence="9">Involved in mRNA degradation. Catalyzes the phosphorolysis of single-stranded polyribonucleotides processively in the 3'- to 5'-direction.</text>
</comment>
<dbReference type="InterPro" id="IPR012162">
    <property type="entry name" value="PNPase"/>
</dbReference>
<dbReference type="NCBIfam" id="TIGR03591">
    <property type="entry name" value="polynuc_phos"/>
    <property type="match status" value="1"/>
</dbReference>
<dbReference type="SMART" id="SM00322">
    <property type="entry name" value="KH"/>
    <property type="match status" value="1"/>
</dbReference>
<dbReference type="SUPFAM" id="SSF54211">
    <property type="entry name" value="Ribosomal protein S5 domain 2-like"/>
    <property type="match status" value="2"/>
</dbReference>
<dbReference type="HAMAP" id="MF_01595">
    <property type="entry name" value="PNPase"/>
    <property type="match status" value="1"/>
</dbReference>
<dbReference type="GO" id="GO:0000175">
    <property type="term" value="F:3'-5'-RNA exonuclease activity"/>
    <property type="evidence" value="ECO:0007669"/>
    <property type="project" value="TreeGrafter"/>
</dbReference>
<dbReference type="InterPro" id="IPR015847">
    <property type="entry name" value="ExoRNase_PH_dom2"/>
</dbReference>
<evidence type="ECO:0000256" key="9">
    <source>
        <dbReference type="HAMAP-Rule" id="MF_01595"/>
    </source>
</evidence>
<dbReference type="InterPro" id="IPR020568">
    <property type="entry name" value="Ribosomal_Su5_D2-typ_SF"/>
</dbReference>
<dbReference type="InterPro" id="IPR036612">
    <property type="entry name" value="KH_dom_type_1_sf"/>
</dbReference>
<dbReference type="FunFam" id="2.40.50.140:FF:000023">
    <property type="entry name" value="Polyribonucleotide nucleotidyltransferase"/>
    <property type="match status" value="1"/>
</dbReference>
<dbReference type="EMBL" id="MFEI01000015">
    <property type="protein sequence ID" value="OGE80941.1"/>
    <property type="molecule type" value="Genomic_DNA"/>
</dbReference>
<dbReference type="SUPFAM" id="SSF50249">
    <property type="entry name" value="Nucleic acid-binding proteins"/>
    <property type="match status" value="1"/>
</dbReference>
<comment type="similarity">
    <text evidence="2 9">Belongs to the polyribonucleotide nucleotidyltransferase family.</text>
</comment>
<dbReference type="CDD" id="cd11363">
    <property type="entry name" value="RNase_PH_PNPase_1"/>
    <property type="match status" value="1"/>
</dbReference>
<evidence type="ECO:0000256" key="10">
    <source>
        <dbReference type="SAM" id="MobiDB-lite"/>
    </source>
</evidence>
<dbReference type="InterPro" id="IPR001247">
    <property type="entry name" value="ExoRNase_PH_dom1"/>
</dbReference>
<dbReference type="PANTHER" id="PTHR11252">
    <property type="entry name" value="POLYRIBONUCLEOTIDE NUCLEOTIDYLTRANSFERASE"/>
    <property type="match status" value="1"/>
</dbReference>
<evidence type="ECO:0000256" key="2">
    <source>
        <dbReference type="ARBA" id="ARBA00007404"/>
    </source>
</evidence>
<evidence type="ECO:0000313" key="13">
    <source>
        <dbReference type="Proteomes" id="UP000177912"/>
    </source>
</evidence>
<feature type="binding site" evidence="9">
    <location>
        <position position="504"/>
    </location>
    <ligand>
        <name>Mg(2+)</name>
        <dbReference type="ChEBI" id="CHEBI:18420"/>
    </ligand>
</feature>
<dbReference type="GO" id="GO:0003723">
    <property type="term" value="F:RNA binding"/>
    <property type="evidence" value="ECO:0007669"/>
    <property type="project" value="UniProtKB-UniRule"/>
</dbReference>
<dbReference type="InterPro" id="IPR004088">
    <property type="entry name" value="KH_dom_type_1"/>
</dbReference>
<dbReference type="CDD" id="cd02393">
    <property type="entry name" value="KH-I_PNPase"/>
    <property type="match status" value="1"/>
</dbReference>
<reference evidence="12 13" key="1">
    <citation type="journal article" date="2016" name="Nat. Commun.">
        <title>Thousands of microbial genomes shed light on interconnected biogeochemical processes in an aquifer system.</title>
        <authorList>
            <person name="Anantharaman K."/>
            <person name="Brown C.T."/>
            <person name="Hug L.A."/>
            <person name="Sharon I."/>
            <person name="Castelle C.J."/>
            <person name="Probst A.J."/>
            <person name="Thomas B.C."/>
            <person name="Singh A."/>
            <person name="Wilkins M.J."/>
            <person name="Karaoz U."/>
            <person name="Brodie E.L."/>
            <person name="Williams K.H."/>
            <person name="Hubbard S.S."/>
            <person name="Banfield J.F."/>
        </authorList>
    </citation>
    <scope>NUCLEOTIDE SEQUENCE [LARGE SCALE GENOMIC DNA]</scope>
</reference>
<dbReference type="InterPro" id="IPR015848">
    <property type="entry name" value="PNPase_PH_RNA-bd_bac/org-type"/>
</dbReference>
<dbReference type="CDD" id="cd11364">
    <property type="entry name" value="RNase_PH_PNPase_2"/>
    <property type="match status" value="1"/>
</dbReference>
<comment type="cofactor">
    <cofactor evidence="9">
        <name>Mg(2+)</name>
        <dbReference type="ChEBI" id="CHEBI:18420"/>
    </cofactor>
</comment>
<dbReference type="PROSITE" id="PS50084">
    <property type="entry name" value="KH_TYPE_1"/>
    <property type="match status" value="1"/>
</dbReference>
<keyword evidence="4 9" id="KW-0808">Transferase</keyword>
<evidence type="ECO:0000256" key="6">
    <source>
        <dbReference type="ARBA" id="ARBA00022723"/>
    </source>
</evidence>
<accession>A0A1F5NTE4</accession>
<proteinExistence type="inferred from homology"/>
<organism evidence="12 13">
    <name type="scientific">Candidatus Doudnabacteria bacterium RIFCSPHIGHO2_01_FULL_43_23</name>
    <dbReference type="NCBI Taxonomy" id="1817822"/>
    <lineage>
        <taxon>Bacteria</taxon>
        <taxon>Candidatus Doudnaibacteriota</taxon>
    </lineage>
</organism>
<feature type="binding site" evidence="9">
    <location>
        <position position="498"/>
    </location>
    <ligand>
        <name>Mg(2+)</name>
        <dbReference type="ChEBI" id="CHEBI:18420"/>
    </ligand>
</feature>
<dbReference type="Pfam" id="PF00575">
    <property type="entry name" value="S1"/>
    <property type="match status" value="1"/>
</dbReference>
<dbReference type="FunFam" id="3.30.230.70:FF:000002">
    <property type="entry name" value="Polyribonucleotide nucleotidyltransferase"/>
    <property type="match status" value="1"/>
</dbReference>
<evidence type="ECO:0000256" key="8">
    <source>
        <dbReference type="ARBA" id="ARBA00022884"/>
    </source>
</evidence>
<feature type="region of interest" description="Disordered" evidence="10">
    <location>
        <begin position="702"/>
        <end position="744"/>
    </location>
</feature>
<evidence type="ECO:0000256" key="3">
    <source>
        <dbReference type="ARBA" id="ARBA00022490"/>
    </source>
</evidence>
<dbReference type="Pfam" id="PF00013">
    <property type="entry name" value="KH_1"/>
    <property type="match status" value="1"/>
</dbReference>
<feature type="domain" description="S1 motif" evidence="11">
    <location>
        <begin position="634"/>
        <end position="702"/>
    </location>
</feature>
<evidence type="ECO:0000259" key="11">
    <source>
        <dbReference type="PROSITE" id="PS50126"/>
    </source>
</evidence>
<evidence type="ECO:0000256" key="4">
    <source>
        <dbReference type="ARBA" id="ARBA00022679"/>
    </source>
</evidence>
<comment type="catalytic activity">
    <reaction evidence="9">
        <text>RNA(n+1) + phosphate = RNA(n) + a ribonucleoside 5'-diphosphate</text>
        <dbReference type="Rhea" id="RHEA:22096"/>
        <dbReference type="Rhea" id="RHEA-COMP:14527"/>
        <dbReference type="Rhea" id="RHEA-COMP:17342"/>
        <dbReference type="ChEBI" id="CHEBI:43474"/>
        <dbReference type="ChEBI" id="CHEBI:57930"/>
        <dbReference type="ChEBI" id="CHEBI:140395"/>
        <dbReference type="EC" id="2.7.7.8"/>
    </reaction>
</comment>
<dbReference type="SUPFAM" id="SSF54791">
    <property type="entry name" value="Eukaryotic type KH-domain (KH-domain type I)"/>
    <property type="match status" value="1"/>
</dbReference>
<dbReference type="SMART" id="SM00316">
    <property type="entry name" value="S1"/>
    <property type="match status" value="1"/>
</dbReference>
<keyword evidence="3 9" id="KW-0963">Cytoplasm</keyword>
<dbReference type="SUPFAM" id="SSF55666">
    <property type="entry name" value="Ribonuclease PH domain 2-like"/>
    <property type="match status" value="2"/>
</dbReference>
<dbReference type="Pfam" id="PF01138">
    <property type="entry name" value="RNase_PH"/>
    <property type="match status" value="2"/>
</dbReference>
<dbReference type="STRING" id="1817822.A2826_00240"/>
<dbReference type="FunFam" id="3.30.230.70:FF:000001">
    <property type="entry name" value="Polyribonucleotide nucleotidyltransferase"/>
    <property type="match status" value="1"/>
</dbReference>
<evidence type="ECO:0000256" key="1">
    <source>
        <dbReference type="ARBA" id="ARBA00004496"/>
    </source>
</evidence>
<dbReference type="Gene3D" id="2.40.50.140">
    <property type="entry name" value="Nucleic acid-binding proteins"/>
    <property type="match status" value="1"/>
</dbReference>
<dbReference type="InterPro" id="IPR012340">
    <property type="entry name" value="NA-bd_OB-fold"/>
</dbReference>
<dbReference type="PANTHER" id="PTHR11252:SF0">
    <property type="entry name" value="POLYRIBONUCLEOTIDE NUCLEOTIDYLTRANSFERASE 1, MITOCHONDRIAL"/>
    <property type="match status" value="1"/>
</dbReference>
<dbReference type="InterPro" id="IPR003029">
    <property type="entry name" value="S1_domain"/>
</dbReference>
<evidence type="ECO:0000256" key="5">
    <source>
        <dbReference type="ARBA" id="ARBA00022695"/>
    </source>
</evidence>
<dbReference type="Pfam" id="PF03725">
    <property type="entry name" value="RNase_PH_C"/>
    <property type="match status" value="1"/>
</dbReference>
<name>A0A1F5NTE4_9BACT</name>
<evidence type="ECO:0000256" key="7">
    <source>
        <dbReference type="ARBA" id="ARBA00022842"/>
    </source>
</evidence>
<comment type="subcellular location">
    <subcellularLocation>
        <location evidence="1 9">Cytoplasm</location>
    </subcellularLocation>
</comment>
<dbReference type="FunFam" id="3.30.1370.10:FF:000001">
    <property type="entry name" value="Polyribonucleotide nucleotidyltransferase"/>
    <property type="match status" value="1"/>
</dbReference>
<keyword evidence="7 9" id="KW-0460">Magnesium</keyword>
<dbReference type="GO" id="GO:0006396">
    <property type="term" value="P:RNA processing"/>
    <property type="evidence" value="ECO:0007669"/>
    <property type="project" value="InterPro"/>
</dbReference>
<dbReference type="Pfam" id="PF03726">
    <property type="entry name" value="PNPase"/>
    <property type="match status" value="1"/>
</dbReference>
<dbReference type="InterPro" id="IPR036345">
    <property type="entry name" value="ExoRNase_PH_dom2_sf"/>
</dbReference>
<gene>
    <name evidence="9" type="primary">pnp</name>
    <name evidence="12" type="ORF">A2826_00240</name>
</gene>
<sequence>MNKKVMADFGGKPFSLETGDLARQANGAVVGRLGETVVLATATMSGGVRQGINYFPLMVDYEEKLYASGKIKGSRFIKREGRPTDEAILSGRLIDRGLRPLFMDDMRNDIQVMLSVFSFDEANDPDVVSINAASAALIISDIPFDGPLAAVRIGRTDGKFIVNPSYEEREKGDLDIVIAGTRDHIMMVEAESKIVPEKDIIEAIKIAQKELVKLVDLQLALKKQVGEVAKATYESMKTDQGIIQKVSEFAQAKAEKVMAIKVKEDREQAASDLQMEILAQFEKDGVRVAGSEDFGSVRQHVMDAFYKLQKKIVRKNILENEIRVDGRALTETREISAVVGMLPRTHGSALFNRGETQALTIVTLGSTGDAQILDGMEDFVETKKRYMHHYNFPSFSVGETGPVRGPSRRDIGHGALAERALMPVLPDKEKFPYTMRLVSEVLSSNGSTSMASTCGSSLSLMDAGVPISAQVGGVAMGLVLDIESGKYKVLTDIQGIEDFYGDMDFKVAGPKEGVTAIQLDVKSKGLTVEILEDALNQAYAGRLHIVEKMDAVLPAPRAELSKHAPRIVAFMIDPKKIRDVIGSGGKIINEIIEKTGVKIDIEDDGQVAVTSKDPEGMKKAVDWIKNLVREVQPGEIFTGKVVRIMDFGAFVEILPGKDGMVHISQLAPHRVEQVEDVVKIGDEVKVIVTEIDAMGRINLSMTALDGPGTGGHPHQTRPQGRGAGGGRPQRGGSGHGGGRGQGRY</sequence>
<dbReference type="AlphaFoldDB" id="A0A1F5NTE4"/>
<dbReference type="PROSITE" id="PS50126">
    <property type="entry name" value="S1"/>
    <property type="match status" value="1"/>
</dbReference>
<keyword evidence="5 9" id="KW-0548">Nucleotidyltransferase</keyword>
<feature type="compositionally biased region" description="Gly residues" evidence="10">
    <location>
        <begin position="721"/>
        <end position="744"/>
    </location>
</feature>
<dbReference type="InterPro" id="IPR004087">
    <property type="entry name" value="KH_dom"/>
</dbReference>
<comment type="caution">
    <text evidence="12">The sequence shown here is derived from an EMBL/GenBank/DDBJ whole genome shotgun (WGS) entry which is preliminary data.</text>
</comment>
<dbReference type="CDD" id="cd04472">
    <property type="entry name" value="S1_PNPase"/>
    <property type="match status" value="1"/>
</dbReference>
<dbReference type="Gene3D" id="3.30.230.70">
    <property type="entry name" value="GHMP Kinase, N-terminal domain"/>
    <property type="match status" value="2"/>
</dbReference>
<dbReference type="GO" id="GO:0000287">
    <property type="term" value="F:magnesium ion binding"/>
    <property type="evidence" value="ECO:0007669"/>
    <property type="project" value="UniProtKB-UniRule"/>
</dbReference>
<dbReference type="PIRSF" id="PIRSF005499">
    <property type="entry name" value="PNPase"/>
    <property type="match status" value="1"/>
</dbReference>
<evidence type="ECO:0000313" key="12">
    <source>
        <dbReference type="EMBL" id="OGE80941.1"/>
    </source>
</evidence>
<dbReference type="Gene3D" id="3.30.1370.10">
    <property type="entry name" value="K Homology domain, type 1"/>
    <property type="match status" value="1"/>
</dbReference>
<dbReference type="GO" id="GO:0006402">
    <property type="term" value="P:mRNA catabolic process"/>
    <property type="evidence" value="ECO:0007669"/>
    <property type="project" value="UniProtKB-UniRule"/>
</dbReference>
<dbReference type="EC" id="2.7.7.8" evidence="9"/>
<keyword evidence="8 9" id="KW-0694">RNA-binding</keyword>
<protein>
    <recommendedName>
        <fullName evidence="9">Polyribonucleotide nucleotidyltransferase</fullName>
        <ecNumber evidence="9">2.7.7.8</ecNumber>
    </recommendedName>
    <alternativeName>
        <fullName evidence="9">Polynucleotide phosphorylase</fullName>
        <shortName evidence="9">PNPase</shortName>
    </alternativeName>
</protein>
<dbReference type="Proteomes" id="UP000177912">
    <property type="component" value="Unassembled WGS sequence"/>
</dbReference>
<keyword evidence="6 9" id="KW-0479">Metal-binding</keyword>
<dbReference type="InterPro" id="IPR027408">
    <property type="entry name" value="PNPase/RNase_PH_dom_sf"/>
</dbReference>
<dbReference type="GO" id="GO:0004654">
    <property type="term" value="F:polyribonucleotide nucleotidyltransferase activity"/>
    <property type="evidence" value="ECO:0007669"/>
    <property type="project" value="UniProtKB-UniRule"/>
</dbReference>